<dbReference type="OrthoDB" id="1357668at2759"/>
<dbReference type="InterPro" id="IPR017853">
    <property type="entry name" value="GH"/>
</dbReference>
<evidence type="ECO:0000313" key="3">
    <source>
        <dbReference type="EMBL" id="KYP37713.1"/>
    </source>
</evidence>
<name>A0A151R5A2_CAJCA</name>
<dbReference type="GO" id="GO:0005975">
    <property type="term" value="P:carbohydrate metabolic process"/>
    <property type="evidence" value="ECO:0007669"/>
    <property type="project" value="InterPro"/>
</dbReference>
<dbReference type="InterPro" id="IPR045321">
    <property type="entry name" value="Cts1-like"/>
</dbReference>
<gene>
    <name evidence="3" type="ORF">KK1_041082</name>
</gene>
<proteinExistence type="predicted"/>
<protein>
    <submittedName>
        <fullName evidence="3">Acidic endochitinase</fullName>
    </submittedName>
</protein>
<evidence type="ECO:0000259" key="2">
    <source>
        <dbReference type="PROSITE" id="PS51910"/>
    </source>
</evidence>
<keyword evidence="1" id="KW-0732">Signal</keyword>
<dbReference type="Gene3D" id="3.20.20.80">
    <property type="entry name" value="Glycosidases"/>
    <property type="match status" value="1"/>
</dbReference>
<dbReference type="AlphaFoldDB" id="A0A151R5A2"/>
<dbReference type="Pfam" id="PF00704">
    <property type="entry name" value="Glyco_hydro_18"/>
    <property type="match status" value="1"/>
</dbReference>
<feature type="domain" description="GH18" evidence="2">
    <location>
        <begin position="27"/>
        <end position="301"/>
    </location>
</feature>
<dbReference type="Gramene" id="C.cajan_41256.t">
    <property type="protein sequence ID" value="C.cajan_41256.t"/>
    <property type="gene ID" value="C.cajan_41256"/>
</dbReference>
<sequence length="330" mass="36205">MAYRRQALIIFLLLSLFTFSSAHPDNGGIAVYWGQDSGEGDLTTTCDTGKYAVVVLSFLHNFGAGRTPTLNLAGHCDNGVSRRCTELESEIKHCQAKGIRVLLSIGGPSDNSDYSLTSAEDAKNVANYLHTNFLSAQYGPLGRVTLNGISFDIEKSEEHWDNLAKELDTLRRTKGHYFFLSATPQCQIPTPFLGKAIATNLFEYIFVQFRNNPLCTYSNGDVKPVLDTWDKWVDSVLPNNSLFLGLPARAGSGYIPPHVLNSHVLPHAKKASNYEGVALWDRQSDRQSDYSGNVLSHVLKSPLLSVTSVTDAIYECVSKALHGALPYVGS</sequence>
<organism evidence="3 4">
    <name type="scientific">Cajanus cajan</name>
    <name type="common">Pigeon pea</name>
    <name type="synonym">Cajanus indicus</name>
    <dbReference type="NCBI Taxonomy" id="3821"/>
    <lineage>
        <taxon>Eukaryota</taxon>
        <taxon>Viridiplantae</taxon>
        <taxon>Streptophyta</taxon>
        <taxon>Embryophyta</taxon>
        <taxon>Tracheophyta</taxon>
        <taxon>Spermatophyta</taxon>
        <taxon>Magnoliopsida</taxon>
        <taxon>eudicotyledons</taxon>
        <taxon>Gunneridae</taxon>
        <taxon>Pentapetalae</taxon>
        <taxon>rosids</taxon>
        <taxon>fabids</taxon>
        <taxon>Fabales</taxon>
        <taxon>Fabaceae</taxon>
        <taxon>Papilionoideae</taxon>
        <taxon>50 kb inversion clade</taxon>
        <taxon>NPAAA clade</taxon>
        <taxon>indigoferoid/millettioid clade</taxon>
        <taxon>Phaseoleae</taxon>
        <taxon>Cajanus</taxon>
    </lineage>
</organism>
<dbReference type="Proteomes" id="UP000075243">
    <property type="component" value="Unassembled WGS sequence"/>
</dbReference>
<dbReference type="STRING" id="3821.A0A151R5A2"/>
<evidence type="ECO:0000256" key="1">
    <source>
        <dbReference type="SAM" id="SignalP"/>
    </source>
</evidence>
<reference evidence="3" key="1">
    <citation type="journal article" date="2012" name="Nat. Biotechnol.">
        <title>Draft genome sequence of pigeonpea (Cajanus cajan), an orphan legume crop of resource-poor farmers.</title>
        <authorList>
            <person name="Varshney R.K."/>
            <person name="Chen W."/>
            <person name="Li Y."/>
            <person name="Bharti A.K."/>
            <person name="Saxena R.K."/>
            <person name="Schlueter J.A."/>
            <person name="Donoghue M.T."/>
            <person name="Azam S."/>
            <person name="Fan G."/>
            <person name="Whaley A.M."/>
            <person name="Farmer A.D."/>
            <person name="Sheridan J."/>
            <person name="Iwata A."/>
            <person name="Tuteja R."/>
            <person name="Penmetsa R.V."/>
            <person name="Wu W."/>
            <person name="Upadhyaya H.D."/>
            <person name="Yang S.P."/>
            <person name="Shah T."/>
            <person name="Saxena K.B."/>
            <person name="Michael T."/>
            <person name="McCombie W.R."/>
            <person name="Yang B."/>
            <person name="Zhang G."/>
            <person name="Yang H."/>
            <person name="Wang J."/>
            <person name="Spillane C."/>
            <person name="Cook D.R."/>
            <person name="May G.D."/>
            <person name="Xu X."/>
            <person name="Jackson S.A."/>
        </authorList>
    </citation>
    <scope>NUCLEOTIDE SEQUENCE [LARGE SCALE GENOMIC DNA]</scope>
</reference>
<accession>A0A151R5A2</accession>
<dbReference type="PANTHER" id="PTHR45708">
    <property type="entry name" value="ENDOCHITINASE"/>
    <property type="match status" value="1"/>
</dbReference>
<feature type="chain" id="PRO_5007587731" evidence="1">
    <location>
        <begin position="23"/>
        <end position="330"/>
    </location>
</feature>
<dbReference type="PROSITE" id="PS51910">
    <property type="entry name" value="GH18_2"/>
    <property type="match status" value="1"/>
</dbReference>
<dbReference type="InterPro" id="IPR001223">
    <property type="entry name" value="Glyco_hydro18_cat"/>
</dbReference>
<keyword evidence="4" id="KW-1185">Reference proteome</keyword>
<dbReference type="CDD" id="cd02877">
    <property type="entry name" value="GH18_hevamine_XipI_class_III"/>
    <property type="match status" value="1"/>
</dbReference>
<evidence type="ECO:0000313" key="4">
    <source>
        <dbReference type="Proteomes" id="UP000075243"/>
    </source>
</evidence>
<dbReference type="GO" id="GO:0005576">
    <property type="term" value="C:extracellular region"/>
    <property type="evidence" value="ECO:0007669"/>
    <property type="project" value="TreeGrafter"/>
</dbReference>
<dbReference type="SUPFAM" id="SSF51445">
    <property type="entry name" value="(Trans)glycosidases"/>
    <property type="match status" value="1"/>
</dbReference>
<feature type="signal peptide" evidence="1">
    <location>
        <begin position="1"/>
        <end position="22"/>
    </location>
</feature>
<dbReference type="PANTHER" id="PTHR45708:SF31">
    <property type="entry name" value="III ACIDIC ENDOCHITINASE, PUTATIVE-RELATED"/>
    <property type="match status" value="1"/>
</dbReference>
<dbReference type="EMBL" id="KQ484076">
    <property type="protein sequence ID" value="KYP37713.1"/>
    <property type="molecule type" value="Genomic_DNA"/>
</dbReference>
<dbReference type="GO" id="GO:0004568">
    <property type="term" value="F:chitinase activity"/>
    <property type="evidence" value="ECO:0007669"/>
    <property type="project" value="TreeGrafter"/>
</dbReference>
<dbReference type="InterPro" id="IPR050542">
    <property type="entry name" value="Glycosyl_Hydrlase18_Chitinase"/>
</dbReference>